<dbReference type="InterPro" id="IPR010281">
    <property type="entry name" value="DUF885"/>
</dbReference>
<accession>A0ABP9WTY1</accession>
<organism evidence="1 2">
    <name type="scientific">Microbulbifer aestuariivivens</name>
    <dbReference type="NCBI Taxonomy" id="1908308"/>
    <lineage>
        <taxon>Bacteria</taxon>
        <taxon>Pseudomonadati</taxon>
        <taxon>Pseudomonadota</taxon>
        <taxon>Gammaproteobacteria</taxon>
        <taxon>Cellvibrionales</taxon>
        <taxon>Microbulbiferaceae</taxon>
        <taxon>Microbulbifer</taxon>
    </lineage>
</organism>
<dbReference type="Proteomes" id="UP001408594">
    <property type="component" value="Unassembled WGS sequence"/>
</dbReference>
<evidence type="ECO:0000313" key="1">
    <source>
        <dbReference type="EMBL" id="GAA5525743.1"/>
    </source>
</evidence>
<dbReference type="Pfam" id="PF05960">
    <property type="entry name" value="DUF885"/>
    <property type="match status" value="1"/>
</dbReference>
<name>A0ABP9WTY1_9GAMM</name>
<sequence length="633" mass="72523">MKITPTSLADFVPVLLIVLTLPLTLAGCDLQQRNPEDKGADRASGTVVATANASGNNQSSSDSAENFDALSTQMMTELWRLFPSWAISEGYYAVADQLQVPDDTYREKVLQFSRRYRDRFSAINTEALDSNDRSDLVLILNFLNRLEWQITEFQSHLWNPAEYNVSHPFALILNTEYAPLDTRLRTFSERLKKVPAYYRAAEQTLQKPASPQLMLAIEQNEGAMSVFGEAAEEKLAQSGLSEGEKKVFRQRLAAARKAIEEYITFLQTRHAELEISQDYRNFRIGGDLYEQKFKYEIQIGMTGKQLYERALADKEKLHDKMAELASELWPKYFPGQKPPKDRLQKIAMVLDKLSEHHATKETFKAEVEKQIPELVAFVKEKDLLTLDENKPLVVRTTPPYMRGFSVASINAPGPYDKGANTYYNVMPIEEFSDERADSLLREYNQYLMQILNIHEAIPGHYTQLVYANQSPSLIKSILGNGAMVEGWAVYTEQMMLEAGYGDFSPELWLMYYKWRLRVLINTLLDYEIQVKGIDERRALDLMVRQGFQQQAEAMGKWRRATLSQVQLTSYYAGYADILALREEMKAKLGDDFDLKTFHEKFLSYGNAPVPVIRELMLEELTAPDQSNRPTSRN</sequence>
<dbReference type="PROSITE" id="PS51257">
    <property type="entry name" value="PROKAR_LIPOPROTEIN"/>
    <property type="match status" value="1"/>
</dbReference>
<keyword evidence="2" id="KW-1185">Reference proteome</keyword>
<dbReference type="EMBL" id="BAABRT010000019">
    <property type="protein sequence ID" value="GAA5525743.1"/>
    <property type="molecule type" value="Genomic_DNA"/>
</dbReference>
<gene>
    <name evidence="1" type="ORF">Maes01_02315</name>
</gene>
<reference evidence="1 2" key="1">
    <citation type="submission" date="2024-02" db="EMBL/GenBank/DDBJ databases">
        <title>Microbulbifer aestuariivivens NBRC 112533.</title>
        <authorList>
            <person name="Ichikawa N."/>
            <person name="Katano-Makiyama Y."/>
            <person name="Hidaka K."/>
        </authorList>
    </citation>
    <scope>NUCLEOTIDE SEQUENCE [LARGE SCALE GENOMIC DNA]</scope>
    <source>
        <strain evidence="1 2">NBRC 112533</strain>
    </source>
</reference>
<comment type="caution">
    <text evidence="1">The sequence shown here is derived from an EMBL/GenBank/DDBJ whole genome shotgun (WGS) entry which is preliminary data.</text>
</comment>
<evidence type="ECO:0008006" key="3">
    <source>
        <dbReference type="Google" id="ProtNLM"/>
    </source>
</evidence>
<dbReference type="PANTHER" id="PTHR33361:SF15">
    <property type="entry name" value="DUF885 FAMILY LIPOPROTEIN"/>
    <property type="match status" value="1"/>
</dbReference>
<protein>
    <recommendedName>
        <fullName evidence="3">DUF885 domain-containing protein</fullName>
    </recommendedName>
</protein>
<dbReference type="PANTHER" id="PTHR33361">
    <property type="entry name" value="GLR0591 PROTEIN"/>
    <property type="match status" value="1"/>
</dbReference>
<evidence type="ECO:0000313" key="2">
    <source>
        <dbReference type="Proteomes" id="UP001408594"/>
    </source>
</evidence>
<proteinExistence type="predicted"/>
<dbReference type="RefSeq" id="WP_345551685.1">
    <property type="nucleotide sequence ID" value="NZ_BAABRT010000019.1"/>
</dbReference>